<proteinExistence type="predicted"/>
<evidence type="ECO:0000313" key="3">
    <source>
        <dbReference type="Proteomes" id="UP000228533"/>
    </source>
</evidence>
<dbReference type="InterPro" id="IPR024439">
    <property type="entry name" value="RNHCP"/>
</dbReference>
<reference evidence="3" key="1">
    <citation type="submission" date="2017-09" db="EMBL/GenBank/DDBJ databases">
        <title>Depth-based differentiation of microbial function through sediment-hosted aquifers and enrichment of novel symbionts in the deep terrestrial subsurface.</title>
        <authorList>
            <person name="Probst A.J."/>
            <person name="Ladd B."/>
            <person name="Jarett J.K."/>
            <person name="Geller-Mcgrath D.E."/>
            <person name="Sieber C.M.K."/>
            <person name="Emerson J.B."/>
            <person name="Anantharaman K."/>
            <person name="Thomas B.C."/>
            <person name="Malmstrom R."/>
            <person name="Stieglmeier M."/>
            <person name="Klingl A."/>
            <person name="Woyke T."/>
            <person name="Ryan C.M."/>
            <person name="Banfield J.F."/>
        </authorList>
    </citation>
    <scope>NUCLEOTIDE SEQUENCE [LARGE SCALE GENOMIC DNA]</scope>
</reference>
<feature type="domain" description="RNHCP" evidence="1">
    <location>
        <begin position="9"/>
        <end position="91"/>
    </location>
</feature>
<evidence type="ECO:0000313" key="2">
    <source>
        <dbReference type="EMBL" id="PIT96085.1"/>
    </source>
</evidence>
<name>A0A2M6WTH6_9BACT</name>
<protein>
    <recommendedName>
        <fullName evidence="1">RNHCP domain-containing protein</fullName>
    </recommendedName>
</protein>
<accession>A0A2M6WTH6</accession>
<dbReference type="EMBL" id="PFAM01000013">
    <property type="protein sequence ID" value="PIT96085.1"/>
    <property type="molecule type" value="Genomic_DNA"/>
</dbReference>
<comment type="caution">
    <text evidence="2">The sequence shown here is derived from an EMBL/GenBank/DDBJ whole genome shotgun (WGS) entry which is preliminary data.</text>
</comment>
<dbReference type="AlphaFoldDB" id="A0A2M6WTH6"/>
<organism evidence="2 3">
    <name type="scientific">Candidatus Falkowbacteria bacterium CG10_big_fil_rev_8_21_14_0_10_37_14</name>
    <dbReference type="NCBI Taxonomy" id="1974561"/>
    <lineage>
        <taxon>Bacteria</taxon>
        <taxon>Candidatus Falkowiibacteriota</taxon>
    </lineage>
</organism>
<sequence>MVAFIAKKEDFVCEHCGATVKGSGYTNHCPQCFYSKHVDIDPGDRLNTCKGLMEPIGMEIKGKTWRVRQRCLKCGEIWENKLADNDDITMLIELVKMRNK</sequence>
<dbReference type="Pfam" id="PF12647">
    <property type="entry name" value="RNHCP"/>
    <property type="match status" value="1"/>
</dbReference>
<gene>
    <name evidence="2" type="ORF">COT94_02370</name>
</gene>
<dbReference type="Proteomes" id="UP000228533">
    <property type="component" value="Unassembled WGS sequence"/>
</dbReference>
<evidence type="ECO:0000259" key="1">
    <source>
        <dbReference type="Pfam" id="PF12647"/>
    </source>
</evidence>